<reference evidence="5" key="1">
    <citation type="journal article" date="2019" name="Int. J. Syst. Evol. Microbiol.">
        <title>The Global Catalogue of Microorganisms (GCM) 10K type strain sequencing project: providing services to taxonomists for standard genome sequencing and annotation.</title>
        <authorList>
            <consortium name="The Broad Institute Genomics Platform"/>
            <consortium name="The Broad Institute Genome Sequencing Center for Infectious Disease"/>
            <person name="Wu L."/>
            <person name="Ma J."/>
        </authorList>
    </citation>
    <scope>NUCLEOTIDE SEQUENCE [LARGE SCALE GENOMIC DNA]</scope>
    <source>
        <strain evidence="5">JCM 16022</strain>
    </source>
</reference>
<feature type="coiled-coil region" evidence="1">
    <location>
        <begin position="166"/>
        <end position="228"/>
    </location>
</feature>
<name>A0ABP5LB13_9ACTN</name>
<keyword evidence="3" id="KW-0472">Membrane</keyword>
<proteinExistence type="predicted"/>
<feature type="region of interest" description="Disordered" evidence="2">
    <location>
        <begin position="1"/>
        <end position="20"/>
    </location>
</feature>
<dbReference type="Proteomes" id="UP001501771">
    <property type="component" value="Unassembled WGS sequence"/>
</dbReference>
<protein>
    <recommendedName>
        <fullName evidence="6">Polysaccharide chain length determinant N-terminal domain-containing protein</fullName>
    </recommendedName>
</protein>
<dbReference type="PANTHER" id="PTHR32309:SF31">
    <property type="entry name" value="CAPSULAR EXOPOLYSACCHARIDE FAMILY"/>
    <property type="match status" value="1"/>
</dbReference>
<gene>
    <name evidence="4" type="ORF">GCM10009844_15010</name>
</gene>
<evidence type="ECO:0008006" key="6">
    <source>
        <dbReference type="Google" id="ProtNLM"/>
    </source>
</evidence>
<feature type="transmembrane region" description="Helical" evidence="3">
    <location>
        <begin position="41"/>
        <end position="59"/>
    </location>
</feature>
<evidence type="ECO:0000256" key="1">
    <source>
        <dbReference type="SAM" id="Coils"/>
    </source>
</evidence>
<comment type="caution">
    <text evidence="4">The sequence shown here is derived from an EMBL/GenBank/DDBJ whole genome shotgun (WGS) entry which is preliminary data.</text>
</comment>
<dbReference type="PANTHER" id="PTHR32309">
    <property type="entry name" value="TYROSINE-PROTEIN KINASE"/>
    <property type="match status" value="1"/>
</dbReference>
<feature type="compositionally biased region" description="Basic and acidic residues" evidence="2">
    <location>
        <begin position="1"/>
        <end position="10"/>
    </location>
</feature>
<feature type="transmembrane region" description="Helical" evidence="3">
    <location>
        <begin position="253"/>
        <end position="274"/>
    </location>
</feature>
<dbReference type="InterPro" id="IPR050445">
    <property type="entry name" value="Bact_polysacc_biosynth/exp"/>
</dbReference>
<evidence type="ECO:0000313" key="5">
    <source>
        <dbReference type="Proteomes" id="UP001501771"/>
    </source>
</evidence>
<feature type="region of interest" description="Disordered" evidence="2">
    <location>
        <begin position="394"/>
        <end position="436"/>
    </location>
</feature>
<feature type="compositionally biased region" description="Basic and acidic residues" evidence="2">
    <location>
        <begin position="396"/>
        <end position="406"/>
    </location>
</feature>
<keyword evidence="1" id="KW-0175">Coiled coil</keyword>
<dbReference type="RefSeq" id="WP_344149678.1">
    <property type="nucleotide sequence ID" value="NZ_BAAAQR010000003.1"/>
</dbReference>
<evidence type="ECO:0000313" key="4">
    <source>
        <dbReference type="EMBL" id="GAA2143060.1"/>
    </source>
</evidence>
<accession>A0ABP5LB13</accession>
<feature type="region of interest" description="Disordered" evidence="2">
    <location>
        <begin position="506"/>
        <end position="530"/>
    </location>
</feature>
<organism evidence="4 5">
    <name type="scientific">Nocardioides koreensis</name>
    <dbReference type="NCBI Taxonomy" id="433651"/>
    <lineage>
        <taxon>Bacteria</taxon>
        <taxon>Bacillati</taxon>
        <taxon>Actinomycetota</taxon>
        <taxon>Actinomycetes</taxon>
        <taxon>Propionibacteriales</taxon>
        <taxon>Nocardioidaceae</taxon>
        <taxon>Nocardioides</taxon>
    </lineage>
</organism>
<sequence length="530" mass="56643">MIDTSWRIEDPDPDEAEGNGPATGFVSLHFLRSALRRRWKVWVAAAITGLLLGLAWNFGMPAKGHGTVTLLMSHDPATEQTVAMDTDVSLLRTRTVAESVIEDLGLPMTPEELQASITATDLTPSVLVIDVAAPDDASAVARVTALAEAYLSFRADQLESQSQALVAGYEKQMASLKDQSEKLSTQYEALSATGPEGQSRATDALSRRSQVNAEYGRIQQLVEEAELQSNAIIESSHVLDPPSAVPRSAVKRLVLTAGSGLIGGLAIGMGLVLFQALTSDRVRRREEVALALGTPVRYSARKVRGGKAWWRRGARRESRERGLQVLVRGLEPAVSAPRGKTARLALVAVDEIEEAALVTATLGAHLAGLGKKVFLVDLSDSGRLDAAVKKALARQETGEGGRDEPVVFRPEGQPSLARGPVGTAPGMRHALPKDHPRRAAWNRADVVLVLAEVDPAVGVDHLPSWVDRVVLLVAAGRSNAERLRTTGELVRSAGLEPDFAMLVGADRTDESLGRPDPAGSGWTEAEKGSR</sequence>
<keyword evidence="3" id="KW-0812">Transmembrane</keyword>
<keyword evidence="5" id="KW-1185">Reference proteome</keyword>
<keyword evidence="3" id="KW-1133">Transmembrane helix</keyword>
<evidence type="ECO:0000256" key="3">
    <source>
        <dbReference type="SAM" id="Phobius"/>
    </source>
</evidence>
<dbReference type="EMBL" id="BAAAQR010000003">
    <property type="protein sequence ID" value="GAA2143060.1"/>
    <property type="molecule type" value="Genomic_DNA"/>
</dbReference>
<evidence type="ECO:0000256" key="2">
    <source>
        <dbReference type="SAM" id="MobiDB-lite"/>
    </source>
</evidence>